<name>A0A2N7X7J2_9BURK</name>
<dbReference type="EMBL" id="PNYC01000003">
    <property type="protein sequence ID" value="PMS37736.1"/>
    <property type="molecule type" value="Genomic_DNA"/>
</dbReference>
<accession>A0A2N7X7J2</accession>
<dbReference type="RefSeq" id="WP_020566237.1">
    <property type="nucleotide sequence ID" value="NZ_KB890176.1"/>
</dbReference>
<dbReference type="Proteomes" id="UP000235777">
    <property type="component" value="Unassembled WGS sequence"/>
</dbReference>
<comment type="caution">
    <text evidence="1">The sequence shown here is derived from an EMBL/GenBank/DDBJ whole genome shotgun (WGS) entry which is preliminary data.</text>
</comment>
<organism evidence="1 2">
    <name type="scientific">Trinickia symbiotica</name>
    <dbReference type="NCBI Taxonomy" id="863227"/>
    <lineage>
        <taxon>Bacteria</taxon>
        <taxon>Pseudomonadati</taxon>
        <taxon>Pseudomonadota</taxon>
        <taxon>Betaproteobacteria</taxon>
        <taxon>Burkholderiales</taxon>
        <taxon>Burkholderiaceae</taxon>
        <taxon>Trinickia</taxon>
    </lineage>
</organism>
<gene>
    <name evidence="1" type="ORF">C0Z20_07245</name>
</gene>
<reference evidence="1 2" key="1">
    <citation type="submission" date="2018-01" db="EMBL/GenBank/DDBJ databases">
        <title>Whole genome analyses suggest that Burkholderia sensu lato contains two further novel genera in the rhizoxinica-symbiotica group Mycetohabitans gen. nov., and Trinickia gen. nov.: implications for the evolution of diazotrophy and nodulation in the Burkholderiaceae.</title>
        <authorList>
            <person name="Estrada-de los Santos P."/>
            <person name="Palmer M."/>
            <person name="Chavez-Ramirez B."/>
            <person name="Beukes C."/>
            <person name="Steenkamp E.T."/>
            <person name="Hirsch A.M."/>
            <person name="Manyaka P."/>
            <person name="Maluk M."/>
            <person name="Lafos M."/>
            <person name="Crook M."/>
            <person name="Gross E."/>
            <person name="Simon M.F."/>
            <person name="Bueno dos Reis Junior F."/>
            <person name="Poole P.S."/>
            <person name="Venter S.N."/>
            <person name="James E.K."/>
        </authorList>
    </citation>
    <scope>NUCLEOTIDE SEQUENCE [LARGE SCALE GENOMIC DNA]</scope>
    <source>
        <strain evidence="1 2">JPY 581</strain>
    </source>
</reference>
<evidence type="ECO:0000313" key="2">
    <source>
        <dbReference type="Proteomes" id="UP000235777"/>
    </source>
</evidence>
<dbReference type="AlphaFoldDB" id="A0A2N7X7J2"/>
<evidence type="ECO:0000313" key="1">
    <source>
        <dbReference type="EMBL" id="PMS37736.1"/>
    </source>
</evidence>
<protein>
    <recommendedName>
        <fullName evidence="3">PilZ domain-containing protein</fullName>
    </recommendedName>
</protein>
<proteinExistence type="predicted"/>
<evidence type="ECO:0008006" key="3">
    <source>
        <dbReference type="Google" id="ProtNLM"/>
    </source>
</evidence>
<sequence length="95" mass="10711">MSVMHVSPVANYEACLIIGGEHVFEITVDEMPQLREKVRSPVRIRIAFDELEAEAPRGTWSAIAKDLSTRGATFFYERIDENVFRVTCAIPRQGA</sequence>
<keyword evidence="2" id="KW-1185">Reference proteome</keyword>
<dbReference type="OrthoDB" id="9135149at2"/>